<evidence type="ECO:0000313" key="2">
    <source>
        <dbReference type="EMBL" id="SIT95374.1"/>
    </source>
</evidence>
<dbReference type="AlphaFoldDB" id="A0A1U7PS49"/>
<dbReference type="Proteomes" id="UP000187261">
    <property type="component" value="Unassembled WGS sequence"/>
</dbReference>
<keyword evidence="3" id="KW-1185">Reference proteome</keyword>
<proteinExistence type="predicted"/>
<dbReference type="OrthoDB" id="1259757at2"/>
<protein>
    <recommendedName>
        <fullName evidence="4">Lipoprotein</fullName>
    </recommendedName>
</protein>
<feature type="chain" id="PRO_5012685318" description="Lipoprotein" evidence="1">
    <location>
        <begin position="22"/>
        <end position="125"/>
    </location>
</feature>
<accession>A0A1U7PS49</accession>
<reference evidence="3" key="1">
    <citation type="submission" date="2016-10" db="EMBL/GenBank/DDBJ databases">
        <authorList>
            <person name="Varghese N."/>
            <person name="Submissions S."/>
        </authorList>
    </citation>
    <scope>NUCLEOTIDE SEQUENCE [LARGE SCALE GENOMIC DNA]</scope>
    <source>
        <strain evidence="3">DSM 19482</strain>
    </source>
</reference>
<name>A0A1U7PS49_9FLAO</name>
<evidence type="ECO:0008006" key="4">
    <source>
        <dbReference type="Google" id="ProtNLM"/>
    </source>
</evidence>
<feature type="signal peptide" evidence="1">
    <location>
        <begin position="1"/>
        <end position="21"/>
    </location>
</feature>
<dbReference type="EMBL" id="FTPU01000001">
    <property type="protein sequence ID" value="SIT95374.1"/>
    <property type="molecule type" value="Genomic_DNA"/>
</dbReference>
<sequence length="125" mass="13961">MKSAIHIISLLILLLLATAQCKDDDTQIFRAYAEGTISYSDAKFLQDPIHLVKDGKIIAETYPKDNGNFVLAGPYDKGIYKLQLKQYKIKSFSTETKGCRLSADSLAIEIPDGVTYVIFNNIELK</sequence>
<dbReference type="RefSeq" id="WP_076781287.1">
    <property type="nucleotide sequence ID" value="NZ_FTPU01000001.1"/>
</dbReference>
<gene>
    <name evidence="2" type="ORF">SAMN05660493_00019</name>
</gene>
<organism evidence="2 3">
    <name type="scientific">Epilithonimonas bovis DSM 19482</name>
    <dbReference type="NCBI Taxonomy" id="1121284"/>
    <lineage>
        <taxon>Bacteria</taxon>
        <taxon>Pseudomonadati</taxon>
        <taxon>Bacteroidota</taxon>
        <taxon>Flavobacteriia</taxon>
        <taxon>Flavobacteriales</taxon>
        <taxon>Weeksellaceae</taxon>
        <taxon>Chryseobacterium group</taxon>
        <taxon>Epilithonimonas</taxon>
    </lineage>
</organism>
<evidence type="ECO:0000256" key="1">
    <source>
        <dbReference type="SAM" id="SignalP"/>
    </source>
</evidence>
<evidence type="ECO:0000313" key="3">
    <source>
        <dbReference type="Proteomes" id="UP000187261"/>
    </source>
</evidence>
<dbReference type="STRING" id="1121284.SAMN05660493_00019"/>
<keyword evidence="1" id="KW-0732">Signal</keyword>